<evidence type="ECO:0000313" key="4">
    <source>
        <dbReference type="EMBL" id="CAG1839363.1"/>
    </source>
</evidence>
<dbReference type="GO" id="GO:0008270">
    <property type="term" value="F:zinc ion binding"/>
    <property type="evidence" value="ECO:0007669"/>
    <property type="project" value="UniProtKB-KW"/>
</dbReference>
<dbReference type="GO" id="GO:0061630">
    <property type="term" value="F:ubiquitin protein ligase activity"/>
    <property type="evidence" value="ECO:0000318"/>
    <property type="project" value="GO_Central"/>
</dbReference>
<evidence type="ECO:0000256" key="1">
    <source>
        <dbReference type="PROSITE-ProRule" id="PRU00175"/>
    </source>
</evidence>
<dbReference type="InterPro" id="IPR001841">
    <property type="entry name" value="Znf_RING"/>
</dbReference>
<feature type="compositionally biased region" description="Low complexity" evidence="2">
    <location>
        <begin position="495"/>
        <end position="508"/>
    </location>
</feature>
<feature type="region of interest" description="Disordered" evidence="2">
    <location>
        <begin position="282"/>
        <end position="325"/>
    </location>
</feature>
<dbReference type="GO" id="GO:0072344">
    <property type="term" value="P:rescue of stalled ribosome"/>
    <property type="evidence" value="ECO:0000318"/>
    <property type="project" value="GO_Central"/>
</dbReference>
<dbReference type="OMA" id="DARNEHT"/>
<feature type="compositionally biased region" description="Basic and acidic residues" evidence="2">
    <location>
        <begin position="358"/>
        <end position="369"/>
    </location>
</feature>
<reference evidence="4" key="1">
    <citation type="submission" date="2021-03" db="EMBL/GenBank/DDBJ databases">
        <authorList>
            <consortium name="Genoscope - CEA"/>
            <person name="William W."/>
        </authorList>
    </citation>
    <scope>NUCLEOTIDE SEQUENCE</scope>
    <source>
        <strain evidence="4">Doubled-haploid Pahang</strain>
    </source>
</reference>
<accession>A0A804J7Q0</accession>
<evidence type="ECO:0000256" key="2">
    <source>
        <dbReference type="SAM" id="MobiDB-lite"/>
    </source>
</evidence>
<organism evidence="5 6">
    <name type="scientific">Musa acuminata subsp. malaccensis</name>
    <name type="common">Wild banana</name>
    <name type="synonym">Musa malaccensis</name>
    <dbReference type="NCBI Taxonomy" id="214687"/>
    <lineage>
        <taxon>Eukaryota</taxon>
        <taxon>Viridiplantae</taxon>
        <taxon>Streptophyta</taxon>
        <taxon>Embryophyta</taxon>
        <taxon>Tracheophyta</taxon>
        <taxon>Spermatophyta</taxon>
        <taxon>Magnoliopsida</taxon>
        <taxon>Liliopsida</taxon>
        <taxon>Zingiberales</taxon>
        <taxon>Musaceae</taxon>
        <taxon>Musa</taxon>
    </lineage>
</organism>
<keyword evidence="1" id="KW-0863">Zinc-finger</keyword>
<feature type="compositionally biased region" description="Polar residues" evidence="2">
    <location>
        <begin position="384"/>
        <end position="396"/>
    </location>
</feature>
<dbReference type="PROSITE" id="PS50089">
    <property type="entry name" value="ZF_RING_2"/>
    <property type="match status" value="1"/>
</dbReference>
<evidence type="ECO:0000313" key="6">
    <source>
        <dbReference type="Proteomes" id="UP000012960"/>
    </source>
</evidence>
<evidence type="ECO:0000259" key="3">
    <source>
        <dbReference type="PROSITE" id="PS50089"/>
    </source>
</evidence>
<dbReference type="SMART" id="SM00355">
    <property type="entry name" value="ZnF_C2H2"/>
    <property type="match status" value="4"/>
</dbReference>
<dbReference type="OrthoDB" id="3838338at2759"/>
<dbReference type="FunCoup" id="A0A804J7Q0">
    <property type="interactions" value="1604"/>
</dbReference>
<dbReference type="InterPro" id="IPR056437">
    <property type="entry name" value="Znf-C2H2_ZNF598/HEL2"/>
</dbReference>
<dbReference type="InterPro" id="IPR013087">
    <property type="entry name" value="Znf_C2H2_type"/>
</dbReference>
<dbReference type="Gramene" id="Ma05_t23380.1">
    <property type="protein sequence ID" value="Ma05_p23380.1"/>
    <property type="gene ID" value="Ma05_g23380"/>
</dbReference>
<evidence type="ECO:0000313" key="5">
    <source>
        <dbReference type="EnsemblPlants" id="Ma05_p23380.1"/>
    </source>
</evidence>
<dbReference type="Pfam" id="PF23230">
    <property type="entry name" value="zf-C2H2_13"/>
    <property type="match status" value="1"/>
</dbReference>
<protein>
    <submittedName>
        <fullName evidence="4">(wild Malaysian banana) hypothetical protein</fullName>
    </submittedName>
</protein>
<sequence length="754" mass="84062">MDDSCAVCTETLEWVAYGPCRHREVCSTCVVRLRFVLGDRRCCICMTECPVVFVTKALGDYTRMVVDFSVFPVSSTEGQVGRYWYHEDTQAYFDDMDQYRVIKAMCLLSCSVCDKNTDRQGSERTKRRARFRSIEQLKGHLFHQHKLVMCKLCLEGRKVFTCEQKLYTRSQLNQHMSTGDSEVDGSESDRGGFMGHPMCKFCRKPFYGDHEHYMHMSTVHYTCHICRRQHAGQYDYYRNYNDLEMHFRQDHFLCENQACLERKFVFFQTEAEMKRHNVLEHGEHMSHSKRNAALRIPTSFRYRQNEQEHRRGRSRGFHSDPSVNQLSMGTQANLETALTSGGFHDSSSSSRLNAEQGETSHADVVRDSSEASTSIAVSEAPSRTPLSLSQSHTTTPMLVEFPPFGDRDSREPSYGYAQALSQSSRKAVKLEKESFPPLPGATGQSKPIHTSESFYMNSLAVGLQRSRGSVVTNSAQSRPPEYHGRFPSFSEFRVTPTNGPTSSTSSISQMGARPSASSACNSNTARGMRQSTLAPNLAEGRLSGHAAPCMNSAVDGKETLTTGNQSITSMGDVYSANKSLVEKIRADLGMDEGRYGAFKSMSSEYRRGLINTWEYLSYVEQFGLSHLGVELARLCPDAQKEKELIDAFHANMWNKSLLENGGSKGGRKGKGKGKAIVHAETRATSARDTLDTVRKVEDGCRIAKDKLQSSARDACANSSSVDVNLAGKNTAGEVESVKDTAKQNVADGGNSNQT</sequence>
<feature type="region of interest" description="Disordered" evidence="2">
    <location>
        <begin position="472"/>
        <end position="523"/>
    </location>
</feature>
<dbReference type="PANTHER" id="PTHR22938:SF0">
    <property type="entry name" value="E3 UBIQUITIN-PROTEIN LIGASE ZNF598"/>
    <property type="match status" value="1"/>
</dbReference>
<keyword evidence="6" id="KW-1185">Reference proteome</keyword>
<gene>
    <name evidence="4" type="ORF">GSMUA_275400.1</name>
</gene>
<reference evidence="5" key="2">
    <citation type="submission" date="2021-05" db="UniProtKB">
        <authorList>
            <consortium name="EnsemblPlants"/>
        </authorList>
    </citation>
    <scope>IDENTIFICATION</scope>
    <source>
        <strain evidence="5">subsp. malaccensis</strain>
    </source>
</reference>
<dbReference type="GO" id="GO:0016567">
    <property type="term" value="P:protein ubiquitination"/>
    <property type="evidence" value="ECO:0000318"/>
    <property type="project" value="GO_Central"/>
</dbReference>
<dbReference type="EMBL" id="HG996470">
    <property type="protein sequence ID" value="CAG1839363.1"/>
    <property type="molecule type" value="Genomic_DNA"/>
</dbReference>
<dbReference type="InParanoid" id="A0A804J7Q0"/>
<keyword evidence="1" id="KW-0862">Zinc</keyword>
<dbReference type="AlphaFoldDB" id="A0A804J7Q0"/>
<dbReference type="PANTHER" id="PTHR22938">
    <property type="entry name" value="ZINC FINGER PROTEIN 598"/>
    <property type="match status" value="1"/>
</dbReference>
<proteinExistence type="predicted"/>
<keyword evidence="1" id="KW-0479">Metal-binding</keyword>
<feature type="region of interest" description="Disordered" evidence="2">
    <location>
        <begin position="733"/>
        <end position="754"/>
    </location>
</feature>
<dbReference type="InterPro" id="IPR057634">
    <property type="entry name" value="PAH_ZNF598/HEL2"/>
</dbReference>
<dbReference type="InterPro" id="IPR044288">
    <property type="entry name" value="ZNF598/HEL2"/>
</dbReference>
<dbReference type="Proteomes" id="UP000012960">
    <property type="component" value="Unplaced"/>
</dbReference>
<feature type="domain" description="RING-type" evidence="3">
    <location>
        <begin position="5"/>
        <end position="45"/>
    </location>
</feature>
<dbReference type="GO" id="GO:0043022">
    <property type="term" value="F:ribosome binding"/>
    <property type="evidence" value="ECO:0000318"/>
    <property type="project" value="GO_Central"/>
</dbReference>
<name>A0A804J7Q0_MUSAM</name>
<feature type="region of interest" description="Disordered" evidence="2">
    <location>
        <begin position="339"/>
        <end position="448"/>
    </location>
</feature>
<dbReference type="EnsemblPlants" id="Ma05_t23380.1">
    <property type="protein sequence ID" value="Ma05_p23380.1"/>
    <property type="gene ID" value="Ma05_g23380"/>
</dbReference>
<dbReference type="Pfam" id="PF23202">
    <property type="entry name" value="PAH_ZNF598"/>
    <property type="match status" value="1"/>
</dbReference>